<sequence length="254" mass="28490">MRALFIEHDHISLGGPIWRSLEKHGYEIERFLIVPEENFSTPNVHANFPNFLEYDLLVPMGAPYGAYEDDRIGNWLKPELEKLKEAHNEGVPILGICFGGQLMARALGGSVARAPKAEVGWYEIESNDTTLIPTGPWFEYHWDRWTTPKGATEIAKTAGANQAFVMGRTLGLQFHPEVDPEVLEAWLSRQSGCVEITGEGVDLDLLRKQTKELEASSNKRASDLVDTFLRRVATSEVVKEQVSIRSKLAEQVSK</sequence>
<dbReference type="PROSITE" id="PS51273">
    <property type="entry name" value="GATASE_TYPE_1"/>
    <property type="match status" value="1"/>
</dbReference>
<dbReference type="EMBL" id="CP016768">
    <property type="protein sequence ID" value="ASY09172.1"/>
    <property type="molecule type" value="Genomic_DNA"/>
</dbReference>
<dbReference type="KEGG" id="abam:B1s21122_02240"/>
<dbReference type="OrthoDB" id="5196541at2"/>
<keyword evidence="2" id="KW-0808">Transferase</keyword>
<evidence type="ECO:0000259" key="1">
    <source>
        <dbReference type="Pfam" id="PF00117"/>
    </source>
</evidence>
<dbReference type="Pfam" id="PF00117">
    <property type="entry name" value="GATase"/>
    <property type="match status" value="1"/>
</dbReference>
<dbReference type="Gene3D" id="3.40.50.880">
    <property type="match status" value="1"/>
</dbReference>
<dbReference type="RefSeq" id="WP_095680476.1">
    <property type="nucleotide sequence ID" value="NZ_CP016768.2"/>
</dbReference>
<proteinExistence type="predicted"/>
<dbReference type="GO" id="GO:0005829">
    <property type="term" value="C:cytosol"/>
    <property type="evidence" value="ECO:0007669"/>
    <property type="project" value="TreeGrafter"/>
</dbReference>
<feature type="domain" description="Glutamine amidotransferase" evidence="1">
    <location>
        <begin position="76"/>
        <end position="182"/>
    </location>
</feature>
<dbReference type="Proteomes" id="UP000217153">
    <property type="component" value="Chromosome"/>
</dbReference>
<accession>A0A249JXC6</accession>
<dbReference type="AlphaFoldDB" id="A0A249JXC6"/>
<dbReference type="InterPro" id="IPR029062">
    <property type="entry name" value="Class_I_gatase-like"/>
</dbReference>
<gene>
    <name evidence="2" type="ORF">B1s21122_02240</name>
</gene>
<evidence type="ECO:0000313" key="3">
    <source>
        <dbReference type="Proteomes" id="UP000217153"/>
    </source>
</evidence>
<dbReference type="PANTHER" id="PTHR42695">
    <property type="entry name" value="GLUTAMINE AMIDOTRANSFERASE YLR126C-RELATED"/>
    <property type="match status" value="1"/>
</dbReference>
<name>A0A249JXC6_9ACTN</name>
<organism evidence="2 3">
    <name type="scientific">Candidatus Nanopelagicus limnae</name>
    <dbReference type="NCBI Taxonomy" id="1884634"/>
    <lineage>
        <taxon>Bacteria</taxon>
        <taxon>Bacillati</taxon>
        <taxon>Actinomycetota</taxon>
        <taxon>Actinomycetes</taxon>
        <taxon>Candidatus Nanopelagicales</taxon>
        <taxon>Candidatus Nanopelagicaceae</taxon>
        <taxon>Candidatus Nanopelagicus</taxon>
    </lineage>
</organism>
<evidence type="ECO:0000313" key="2">
    <source>
        <dbReference type="EMBL" id="ASY09172.1"/>
    </source>
</evidence>
<dbReference type="InterPro" id="IPR017926">
    <property type="entry name" value="GATASE"/>
</dbReference>
<reference evidence="3" key="1">
    <citation type="submission" date="2016-10" db="EMBL/GenBank/DDBJ databases">
        <title>High microdiversification within the ubiquitous acI lineage of Actinobacteria.</title>
        <authorList>
            <person name="Neuenschwander S.M."/>
            <person name="Salcher M."/>
            <person name="Ghai R."/>
            <person name="Pernthaler J."/>
        </authorList>
    </citation>
    <scope>NUCLEOTIDE SEQUENCE [LARGE SCALE GENOMIC DNA]</scope>
</reference>
<dbReference type="SUPFAM" id="SSF52317">
    <property type="entry name" value="Class I glutamine amidotransferase-like"/>
    <property type="match status" value="1"/>
</dbReference>
<protein>
    <submittedName>
        <fullName evidence="2">GMP synthase, Glutamine amidotransferase</fullName>
    </submittedName>
</protein>
<dbReference type="CDD" id="cd01741">
    <property type="entry name" value="GATase1_1"/>
    <property type="match status" value="1"/>
</dbReference>
<keyword evidence="2" id="KW-0315">Glutamine amidotransferase</keyword>
<dbReference type="GO" id="GO:0016740">
    <property type="term" value="F:transferase activity"/>
    <property type="evidence" value="ECO:0007669"/>
    <property type="project" value="UniProtKB-KW"/>
</dbReference>
<dbReference type="InterPro" id="IPR044992">
    <property type="entry name" value="ChyE-like"/>
</dbReference>
<dbReference type="PANTHER" id="PTHR42695:SF5">
    <property type="entry name" value="GLUTAMINE AMIDOTRANSFERASE YLR126C-RELATED"/>
    <property type="match status" value="1"/>
</dbReference>
<keyword evidence="3" id="KW-1185">Reference proteome</keyword>